<sequence>MHNIVTTSYIFLHIFYKKTMKLYGKIHFILPVLYLFAKYASSLYTNVKEIKTVESLNEFDELINSQKKCLVQFYATWCRVSRGFSNDFINIAKTVKDDILVIAIKNEDIINKYKIKTYPNIQLFFTNDKKEKHIEQFDGNYKIKDVVSFIYDNIKNYRLKELNIDVGKKDNSNKKNKKNKNSGKVIVLNDSNFDQNVLKNDDNVWFVFFYAPWCGHSKPIHPMFDELAKKTSHLKNARIAKIDATVEQRTAQTYEIKHYPSFRLFPSGNKKPHTAIDYNESRTVNDLYQFFLKYYKEKKEIIQLTSRNVFDEHCENDVCLLAILPSKEDIEPSSLKSYIQILTSVIKDVNHLPVTLMWTHAGDQLDIVQKLNLTFGFPTVIAISFSKNVYSILKGNYSEQSIKNFVIQMMTGKSSVDNLVPFNVNNVPKVDLNNMNEYNSEL</sequence>
<dbReference type="Proteomes" id="UP000220214">
    <property type="component" value="Chromosome 9"/>
</dbReference>
<dbReference type="EMBL" id="LT608145">
    <property type="protein sequence ID" value="SCM21972.1"/>
    <property type="molecule type" value="Genomic_DNA"/>
</dbReference>
<dbReference type="EMBL" id="LT614635">
    <property type="protein sequence ID" value="SCN25197.1"/>
    <property type="molecule type" value="Genomic_DNA"/>
</dbReference>
<accession>A0A1C6YFD7</accession>
<evidence type="ECO:0000313" key="11">
    <source>
        <dbReference type="Proteomes" id="UP000516480"/>
    </source>
</evidence>
<dbReference type="PANTHER" id="PTHR45815">
    <property type="entry name" value="PROTEIN DISULFIDE-ISOMERASE A6"/>
    <property type="match status" value="1"/>
</dbReference>
<dbReference type="CDD" id="cd02961">
    <property type="entry name" value="PDI_a_family"/>
    <property type="match status" value="2"/>
</dbReference>
<dbReference type="GO" id="GO:0034976">
    <property type="term" value="P:response to endoplasmic reticulum stress"/>
    <property type="evidence" value="ECO:0007669"/>
    <property type="project" value="TreeGrafter"/>
</dbReference>
<evidence type="ECO:0000256" key="5">
    <source>
        <dbReference type="ARBA" id="ARBA00023235"/>
    </source>
</evidence>
<dbReference type="GO" id="GO:0005788">
    <property type="term" value="C:endoplasmic reticulum lumen"/>
    <property type="evidence" value="ECO:0007669"/>
    <property type="project" value="UniProtKB-SubCell"/>
</dbReference>
<dbReference type="VEuPathDB" id="PlasmoDB:PBANKA_0914300"/>
<dbReference type="PROSITE" id="PS51352">
    <property type="entry name" value="THIOREDOXIN_2"/>
    <property type="match status" value="2"/>
</dbReference>
<keyword evidence="4" id="KW-1015">Disulfide bond</keyword>
<proteinExistence type="predicted"/>
<feature type="domain" description="Thioredoxin" evidence="7">
    <location>
        <begin position="164"/>
        <end position="297"/>
    </location>
</feature>
<dbReference type="SUPFAM" id="SSF52833">
    <property type="entry name" value="Thioredoxin-like"/>
    <property type="match status" value="3"/>
</dbReference>
<dbReference type="Proteomes" id="UP000516480">
    <property type="component" value="Chromosome 9"/>
</dbReference>
<feature type="domain" description="Thioredoxin" evidence="7">
    <location>
        <begin position="32"/>
        <end position="155"/>
    </location>
</feature>
<dbReference type="EC" id="5.3.4.1" evidence="3"/>
<evidence type="ECO:0000313" key="8">
    <source>
        <dbReference type="EMBL" id="SCM21972.1"/>
    </source>
</evidence>
<dbReference type="InterPro" id="IPR013766">
    <property type="entry name" value="Thioredoxin_domain"/>
</dbReference>
<comment type="subcellular location">
    <subcellularLocation>
        <location evidence="2">Endoplasmic reticulum lumen</location>
    </subcellularLocation>
</comment>
<dbReference type="PANTHER" id="PTHR45815:SF3">
    <property type="entry name" value="PROTEIN DISULFIDE-ISOMERASE A6"/>
    <property type="match status" value="1"/>
</dbReference>
<keyword evidence="6" id="KW-0676">Redox-active center</keyword>
<gene>
    <name evidence="9" type="ORF">PBNK65E_000186500</name>
    <name evidence="8" type="ORF">PBNK65NY_000185700</name>
</gene>
<evidence type="ECO:0000256" key="3">
    <source>
        <dbReference type="ARBA" id="ARBA00012723"/>
    </source>
</evidence>
<evidence type="ECO:0000256" key="4">
    <source>
        <dbReference type="ARBA" id="ARBA00023157"/>
    </source>
</evidence>
<dbReference type="InterPro" id="IPR036249">
    <property type="entry name" value="Thioredoxin-like_sf"/>
</dbReference>
<comment type="catalytic activity">
    <reaction evidence="1">
        <text>Catalyzes the rearrangement of -S-S- bonds in proteins.</text>
        <dbReference type="EC" id="5.3.4.1"/>
    </reaction>
</comment>
<dbReference type="GO" id="GO:0003756">
    <property type="term" value="F:protein disulfide isomerase activity"/>
    <property type="evidence" value="ECO:0007669"/>
    <property type="project" value="UniProtKB-EC"/>
</dbReference>
<dbReference type="Pfam" id="PF24541">
    <property type="entry name" value="Thioredox_PDIA6_C"/>
    <property type="match status" value="1"/>
</dbReference>
<dbReference type="AlphaFoldDB" id="A0A1C6YFD7"/>
<evidence type="ECO:0000313" key="10">
    <source>
        <dbReference type="Proteomes" id="UP000220214"/>
    </source>
</evidence>
<evidence type="ECO:0000256" key="2">
    <source>
        <dbReference type="ARBA" id="ARBA00004319"/>
    </source>
</evidence>
<dbReference type="InterPro" id="IPR057305">
    <property type="entry name" value="Thioredox_PDIA6_C"/>
</dbReference>
<organism evidence="8 11">
    <name type="scientific">Plasmodium berghei</name>
    <dbReference type="NCBI Taxonomy" id="5821"/>
    <lineage>
        <taxon>Eukaryota</taxon>
        <taxon>Sar</taxon>
        <taxon>Alveolata</taxon>
        <taxon>Apicomplexa</taxon>
        <taxon>Aconoidasida</taxon>
        <taxon>Haemosporida</taxon>
        <taxon>Plasmodiidae</taxon>
        <taxon>Plasmodium</taxon>
        <taxon>Plasmodium (Vinckeia)</taxon>
    </lineage>
</organism>
<reference evidence="8 11" key="1">
    <citation type="submission" date="2016-08" db="EMBL/GenBank/DDBJ databases">
        <authorList>
            <consortium name="Pathogen Informatics"/>
        </authorList>
    </citation>
    <scope>NUCLEOTIDE SEQUENCE [LARGE SCALE GENOMIC DNA]</scope>
    <source>
        <strain evidence="8 11">NK65 ny</strain>
        <strain evidence="9 10">NK65e</strain>
    </source>
</reference>
<protein>
    <recommendedName>
        <fullName evidence="3">protein disulfide-isomerase</fullName>
        <ecNumber evidence="3">5.3.4.1</ecNumber>
    </recommendedName>
</protein>
<dbReference type="CDD" id="cd02983">
    <property type="entry name" value="P5_C"/>
    <property type="match status" value="1"/>
</dbReference>
<keyword evidence="5 8" id="KW-0413">Isomerase</keyword>
<dbReference type="Gene3D" id="3.40.30.10">
    <property type="entry name" value="Glutaredoxin"/>
    <property type="match status" value="2"/>
</dbReference>
<dbReference type="GO" id="GO:0015035">
    <property type="term" value="F:protein-disulfide reductase activity"/>
    <property type="evidence" value="ECO:0007669"/>
    <property type="project" value="TreeGrafter"/>
</dbReference>
<name>A0A1C6YFD7_PLABE</name>
<evidence type="ECO:0000256" key="6">
    <source>
        <dbReference type="ARBA" id="ARBA00023284"/>
    </source>
</evidence>
<evidence type="ECO:0000313" key="9">
    <source>
        <dbReference type="EMBL" id="SCN25197.1"/>
    </source>
</evidence>
<dbReference type="Pfam" id="PF00085">
    <property type="entry name" value="Thioredoxin"/>
    <property type="match status" value="2"/>
</dbReference>
<evidence type="ECO:0000256" key="1">
    <source>
        <dbReference type="ARBA" id="ARBA00001182"/>
    </source>
</evidence>
<evidence type="ECO:0000259" key="7">
    <source>
        <dbReference type="PROSITE" id="PS51352"/>
    </source>
</evidence>